<dbReference type="InterPro" id="IPR023772">
    <property type="entry name" value="DNA-bd_HTH_TetR-type_CS"/>
</dbReference>
<dbReference type="Gene3D" id="1.10.10.60">
    <property type="entry name" value="Homeodomain-like"/>
    <property type="match status" value="1"/>
</dbReference>
<reference evidence="7 8" key="1">
    <citation type="submission" date="2016-11" db="EMBL/GenBank/DDBJ databases">
        <authorList>
            <person name="Jaros S."/>
            <person name="Januszkiewicz K."/>
            <person name="Wedrychowicz H."/>
        </authorList>
    </citation>
    <scope>NUCLEOTIDE SEQUENCE [LARGE SCALE GENOMIC DNA]</scope>
    <source>
        <strain evidence="7 8">DSM 46144</strain>
    </source>
</reference>
<evidence type="ECO:0000256" key="3">
    <source>
        <dbReference type="ARBA" id="ARBA00023163"/>
    </source>
</evidence>
<evidence type="ECO:0000256" key="1">
    <source>
        <dbReference type="ARBA" id="ARBA00023015"/>
    </source>
</evidence>
<gene>
    <name evidence="7" type="ORF">SAMN05443668_11647</name>
</gene>
<accession>A0A1M7RK27</accession>
<dbReference type="GO" id="GO:0000976">
    <property type="term" value="F:transcription cis-regulatory region binding"/>
    <property type="evidence" value="ECO:0007669"/>
    <property type="project" value="TreeGrafter"/>
</dbReference>
<feature type="DNA-binding region" description="H-T-H motif" evidence="4">
    <location>
        <begin position="48"/>
        <end position="67"/>
    </location>
</feature>
<evidence type="ECO:0000256" key="4">
    <source>
        <dbReference type="PROSITE-ProRule" id="PRU00335"/>
    </source>
</evidence>
<feature type="compositionally biased region" description="Basic and acidic residues" evidence="5">
    <location>
        <begin position="1"/>
        <end position="10"/>
    </location>
</feature>
<protein>
    <submittedName>
        <fullName evidence="7">Transcriptional regulator, TetR family</fullName>
    </submittedName>
</protein>
<dbReference type="Pfam" id="PF00440">
    <property type="entry name" value="TetR_N"/>
    <property type="match status" value="1"/>
</dbReference>
<proteinExistence type="predicted"/>
<keyword evidence="3" id="KW-0804">Transcription</keyword>
<dbReference type="Gene3D" id="1.10.357.10">
    <property type="entry name" value="Tetracycline Repressor, domain 2"/>
    <property type="match status" value="1"/>
</dbReference>
<dbReference type="PANTHER" id="PTHR30055">
    <property type="entry name" value="HTH-TYPE TRANSCRIPTIONAL REGULATOR RUTR"/>
    <property type="match status" value="1"/>
</dbReference>
<dbReference type="Pfam" id="PF16859">
    <property type="entry name" value="TetR_C_11"/>
    <property type="match status" value="1"/>
</dbReference>
<feature type="region of interest" description="Disordered" evidence="5">
    <location>
        <begin position="1"/>
        <end position="22"/>
    </location>
</feature>
<evidence type="ECO:0000313" key="7">
    <source>
        <dbReference type="EMBL" id="SHN46511.1"/>
    </source>
</evidence>
<evidence type="ECO:0000259" key="6">
    <source>
        <dbReference type="PROSITE" id="PS50977"/>
    </source>
</evidence>
<sequence length="219" mass="23703">MPVSSGDERPVRRRTLGRPANADSAATRRAILAAASAELAAGGYERLSLETVADRVGITRGAIYRYFGSKLDLARNAVREASAAFDGAIEGQVYPAGGLLDQLRALVRVAANYAFEHPDRSMGYYQIGRLAPEDEEIAAAFRELSRQVRVVIVELIARAEERGELAPGVDRAAIIQAVAGLIWMVGSGAATAPNEEVRQQILHGIELFFDRPPWFTGPE</sequence>
<keyword evidence="1" id="KW-0805">Transcription regulation</keyword>
<dbReference type="SUPFAM" id="SSF46689">
    <property type="entry name" value="Homeodomain-like"/>
    <property type="match status" value="1"/>
</dbReference>
<dbReference type="AlphaFoldDB" id="A0A1M7RK27"/>
<keyword evidence="8" id="KW-1185">Reference proteome</keyword>
<dbReference type="STRING" id="134849.SAMN05443668_11647"/>
<evidence type="ECO:0000313" key="8">
    <source>
        <dbReference type="Proteomes" id="UP000184440"/>
    </source>
</evidence>
<dbReference type="InterPro" id="IPR011075">
    <property type="entry name" value="TetR_C"/>
</dbReference>
<dbReference type="GO" id="GO:0003700">
    <property type="term" value="F:DNA-binding transcription factor activity"/>
    <property type="evidence" value="ECO:0007669"/>
    <property type="project" value="TreeGrafter"/>
</dbReference>
<dbReference type="Proteomes" id="UP000184440">
    <property type="component" value="Unassembled WGS sequence"/>
</dbReference>
<dbReference type="InterPro" id="IPR001647">
    <property type="entry name" value="HTH_TetR"/>
</dbReference>
<keyword evidence="2 4" id="KW-0238">DNA-binding</keyword>
<dbReference type="InterPro" id="IPR036271">
    <property type="entry name" value="Tet_transcr_reg_TetR-rel_C_sf"/>
</dbReference>
<name>A0A1M7RK27_9ACTN</name>
<dbReference type="SUPFAM" id="SSF48498">
    <property type="entry name" value="Tetracyclin repressor-like, C-terminal domain"/>
    <property type="match status" value="1"/>
</dbReference>
<organism evidence="7 8">
    <name type="scientific">Cryptosporangium aurantiacum</name>
    <dbReference type="NCBI Taxonomy" id="134849"/>
    <lineage>
        <taxon>Bacteria</taxon>
        <taxon>Bacillati</taxon>
        <taxon>Actinomycetota</taxon>
        <taxon>Actinomycetes</taxon>
        <taxon>Cryptosporangiales</taxon>
        <taxon>Cryptosporangiaceae</taxon>
        <taxon>Cryptosporangium</taxon>
    </lineage>
</organism>
<evidence type="ECO:0000256" key="5">
    <source>
        <dbReference type="SAM" id="MobiDB-lite"/>
    </source>
</evidence>
<dbReference type="RefSeq" id="WP_073263569.1">
    <property type="nucleotide sequence ID" value="NZ_FRCS01000016.1"/>
</dbReference>
<dbReference type="InterPro" id="IPR009057">
    <property type="entry name" value="Homeodomain-like_sf"/>
</dbReference>
<dbReference type="PRINTS" id="PR00455">
    <property type="entry name" value="HTHTETR"/>
</dbReference>
<dbReference type="PROSITE" id="PS50977">
    <property type="entry name" value="HTH_TETR_2"/>
    <property type="match status" value="1"/>
</dbReference>
<dbReference type="EMBL" id="FRCS01000016">
    <property type="protein sequence ID" value="SHN46511.1"/>
    <property type="molecule type" value="Genomic_DNA"/>
</dbReference>
<feature type="domain" description="HTH tetR-type" evidence="6">
    <location>
        <begin position="25"/>
        <end position="85"/>
    </location>
</feature>
<dbReference type="InterPro" id="IPR050109">
    <property type="entry name" value="HTH-type_TetR-like_transc_reg"/>
</dbReference>
<dbReference type="PROSITE" id="PS01081">
    <property type="entry name" value="HTH_TETR_1"/>
    <property type="match status" value="1"/>
</dbReference>
<evidence type="ECO:0000256" key="2">
    <source>
        <dbReference type="ARBA" id="ARBA00023125"/>
    </source>
</evidence>
<dbReference type="PANTHER" id="PTHR30055:SF234">
    <property type="entry name" value="HTH-TYPE TRANSCRIPTIONAL REGULATOR BETI"/>
    <property type="match status" value="1"/>
</dbReference>